<reference evidence="1 2" key="1">
    <citation type="submission" date="2018-10" db="EMBL/GenBank/DDBJ databases">
        <title>Draft genome sequence for the type isolate of Erwinia psidii, agent causal of bacterial blight in guava (Psidium guajava) and wilt and die-back of Eucalyptus spp.</title>
        <authorList>
            <person name="Hermenegildo P.S."/>
            <person name="Santos S.A."/>
            <person name="Guimaraes L.M.S."/>
            <person name="Vidigal P.M.P."/>
            <person name="Pereira I.C."/>
            <person name="Badel J.L."/>
            <person name="Alfenas-Zerbini P."/>
            <person name="Ferreira M.A.S.V."/>
            <person name="Alfenas A.C."/>
        </authorList>
    </citation>
    <scope>NUCLEOTIDE SEQUENCE [LARGE SCALE GENOMIC DNA]</scope>
    <source>
        <strain evidence="1 2">IBSBF 435</strain>
    </source>
</reference>
<dbReference type="EMBL" id="RHHM01000013">
    <property type="protein sequence ID" value="RQM37151.1"/>
    <property type="molecule type" value="Genomic_DNA"/>
</dbReference>
<evidence type="ECO:0000313" key="1">
    <source>
        <dbReference type="EMBL" id="RQM37151.1"/>
    </source>
</evidence>
<dbReference type="AlphaFoldDB" id="A0A3N6SES4"/>
<dbReference type="Proteomes" id="UP000279457">
    <property type="component" value="Unassembled WGS sequence"/>
</dbReference>
<gene>
    <name evidence="1" type="ORF">EB241_15825</name>
</gene>
<name>A0A3N6SES4_9GAMM</name>
<keyword evidence="2" id="KW-1185">Reference proteome</keyword>
<accession>A0A3N6SES4</accession>
<comment type="caution">
    <text evidence="1">The sequence shown here is derived from an EMBL/GenBank/DDBJ whole genome shotgun (WGS) entry which is preliminary data.</text>
</comment>
<sequence>MLALTFIVTCEEIERWQFKSVPDVMRRLSGADIAQDNNARCLLTLIDGSRLNSAEIGRPRNVSIMPVARALPCMICMRTALLARINRLLC</sequence>
<organism evidence="1 2">
    <name type="scientific">Erwinia psidii</name>
    <dbReference type="NCBI Taxonomy" id="69224"/>
    <lineage>
        <taxon>Bacteria</taxon>
        <taxon>Pseudomonadati</taxon>
        <taxon>Pseudomonadota</taxon>
        <taxon>Gammaproteobacteria</taxon>
        <taxon>Enterobacterales</taxon>
        <taxon>Erwiniaceae</taxon>
        <taxon>Erwinia</taxon>
    </lineage>
</organism>
<proteinExistence type="predicted"/>
<protein>
    <submittedName>
        <fullName evidence="1">Uncharacterized protein</fullName>
    </submittedName>
</protein>
<evidence type="ECO:0000313" key="2">
    <source>
        <dbReference type="Proteomes" id="UP000279457"/>
    </source>
</evidence>